<sequence length="866" mass="99471">MDQSFLETDDDHSSMNVRFVQQIKIRIGEAKNLQPKNGTHSLKECFCVINLDREEICRTHNSIDKTLHPFFGEEFCFDIPRLFHYLSIHLYERERSVNNLRNRPIGKVTIRRNQLKSFDGEESWFPIIPVNQSPDIQGLIHLEIEPQYILNVNTLRILISIFECQDIAQENCDSYAQIQLQIFDEFLTKKSKIKRKSSNPQFNESFCFEIPLDKFSNFLLQNSHNLILDNLMNNSCLKLMILESNSKTNNFLGGLKLSLNRLQINSSHNAWYYLQPKSLSSSSISSSSSPSSSSLPSANSRNANFDLNLGSLRLRISYIAEYVFSSHFYDSLRNILLSSIEIKPITSSVAYLLGEFVLNKADAAQPLVKFFLSYRKIVPLISFLAEDEISKISDVNTIFRGNSLVSKCIDELMKLVGIRYLHDTLKNCVEIVITENKCCEIDPTKIKDLDFMQIQMNNLKQYTALFFQAIISSVPRCPQVMRDVFSVLKELAVKFFPDTKDVCYYVISGFVFLRFFAPSILNPRLFELTDRKINSQVNRTFTLISKTIQSIGNLVVSKKNTPLIKENYMTSFYKEFITELHVAKTKEFLESISSPLLSTTNCSFNNKDVQEPVILKESIMSKKSNGGYKRIGCGTSFKKRYFCVTTQHFFYSKSKNKTPLYKFPINEITVKKSPIENYPIKNTFQVIHNKCTLHIQASNCVQERDWLDTLNRLIQLNNNVNNIQNNNCGTTPTANNSIVNNRIQSSSLIITNNERHHQKNQSLSFDVSMKLDCDQELARIHSLFISNLDNIRMVIRSATTENNPIVMIWKGNSKNYPSQFVIEDRCSLIQTLSALEDCICHLEKNLKQYVATIIGTAMAPIETEDC</sequence>
<evidence type="ECO:0000259" key="3">
    <source>
        <dbReference type="PROSITE" id="PS50004"/>
    </source>
</evidence>
<dbReference type="PANTHER" id="PTHR10194">
    <property type="entry name" value="RAS GTPASE-ACTIVATING PROTEINS"/>
    <property type="match status" value="1"/>
</dbReference>
<feature type="domain" description="PH" evidence="2">
    <location>
        <begin position="613"/>
        <end position="715"/>
    </location>
</feature>
<dbReference type="InterPro" id="IPR039360">
    <property type="entry name" value="Ras_GTPase"/>
</dbReference>
<name>A0A834R6K7_SARSC</name>
<proteinExistence type="predicted"/>
<dbReference type="AlphaFoldDB" id="A0A834R6K7"/>
<dbReference type="CDD" id="cd05128">
    <property type="entry name" value="RasGAP_GAP1_like"/>
    <property type="match status" value="1"/>
</dbReference>
<dbReference type="Pfam" id="PF00616">
    <property type="entry name" value="RasGAP"/>
    <property type="match status" value="2"/>
</dbReference>
<evidence type="ECO:0000259" key="2">
    <source>
        <dbReference type="PROSITE" id="PS50003"/>
    </source>
</evidence>
<evidence type="ECO:0000256" key="1">
    <source>
        <dbReference type="ARBA" id="ARBA00022468"/>
    </source>
</evidence>
<dbReference type="Pfam" id="PF00169">
    <property type="entry name" value="PH"/>
    <property type="match status" value="1"/>
</dbReference>
<keyword evidence="7" id="KW-1185">Reference proteome</keyword>
<dbReference type="InterPro" id="IPR000008">
    <property type="entry name" value="C2_dom"/>
</dbReference>
<dbReference type="SUPFAM" id="SSF50729">
    <property type="entry name" value="PH domain-like"/>
    <property type="match status" value="1"/>
</dbReference>
<dbReference type="OrthoDB" id="1562946at2759"/>
<feature type="domain" description="Ras-GAP" evidence="4">
    <location>
        <begin position="359"/>
        <end position="553"/>
    </location>
</feature>
<dbReference type="Proteomes" id="UP000070412">
    <property type="component" value="Unassembled WGS sequence"/>
</dbReference>
<reference evidence="5" key="2">
    <citation type="submission" date="2020-01" db="EMBL/GenBank/DDBJ databases">
        <authorList>
            <person name="Korhonen P.K.K."/>
            <person name="Guangxu M.G."/>
            <person name="Wang T.W."/>
            <person name="Stroehlein A.J.S."/>
            <person name="Young N.D."/>
            <person name="Ang C.-S.A."/>
            <person name="Fernando D.W.F."/>
            <person name="Lu H.L."/>
            <person name="Taylor S.T."/>
            <person name="Ehtesham M.E.M."/>
            <person name="Najaraj S.H.N."/>
            <person name="Harsha G.H.G."/>
            <person name="Madugundu A.M."/>
            <person name="Renuse S.R."/>
            <person name="Holt D.H."/>
            <person name="Pandey A.P."/>
            <person name="Papenfuss A.P."/>
            <person name="Gasser R.B.G."/>
            <person name="Fischer K.F."/>
        </authorList>
    </citation>
    <scope>NUCLEOTIDE SEQUENCE</scope>
    <source>
        <strain evidence="5">SSS_KF_BRIS2020</strain>
    </source>
</reference>
<organism evidence="5">
    <name type="scientific">Sarcoptes scabiei</name>
    <name type="common">Itch mite</name>
    <name type="synonym">Acarus scabiei</name>
    <dbReference type="NCBI Taxonomy" id="52283"/>
    <lineage>
        <taxon>Eukaryota</taxon>
        <taxon>Metazoa</taxon>
        <taxon>Ecdysozoa</taxon>
        <taxon>Arthropoda</taxon>
        <taxon>Chelicerata</taxon>
        <taxon>Arachnida</taxon>
        <taxon>Acari</taxon>
        <taxon>Acariformes</taxon>
        <taxon>Sarcoptiformes</taxon>
        <taxon>Astigmata</taxon>
        <taxon>Psoroptidia</taxon>
        <taxon>Sarcoptoidea</taxon>
        <taxon>Sarcoptidae</taxon>
        <taxon>Sarcoptinae</taxon>
        <taxon>Sarcoptes</taxon>
    </lineage>
</organism>
<dbReference type="SMART" id="SM00323">
    <property type="entry name" value="RasGAP"/>
    <property type="match status" value="1"/>
</dbReference>
<dbReference type="Pfam" id="PF00168">
    <property type="entry name" value="C2"/>
    <property type="match status" value="2"/>
</dbReference>
<gene>
    <name evidence="5" type="ORF">SSS_4427</name>
</gene>
<dbReference type="GO" id="GO:0005096">
    <property type="term" value="F:GTPase activator activity"/>
    <property type="evidence" value="ECO:0007669"/>
    <property type="project" value="UniProtKB-KW"/>
</dbReference>
<protein>
    <submittedName>
        <fullName evidence="5">Ras GTPase-activating protein 3</fullName>
    </submittedName>
</protein>
<dbReference type="SMART" id="SM00239">
    <property type="entry name" value="C2"/>
    <property type="match status" value="2"/>
</dbReference>
<dbReference type="Gene3D" id="2.60.40.150">
    <property type="entry name" value="C2 domain"/>
    <property type="match status" value="2"/>
</dbReference>
<dbReference type="PROSITE" id="PS50004">
    <property type="entry name" value="C2"/>
    <property type="match status" value="2"/>
</dbReference>
<dbReference type="InterPro" id="IPR001936">
    <property type="entry name" value="RasGAP_dom"/>
</dbReference>
<dbReference type="PANTHER" id="PTHR10194:SF148">
    <property type="entry name" value="GTPASE-ACTIVATING PROTEIN"/>
    <property type="match status" value="1"/>
</dbReference>
<evidence type="ECO:0000313" key="7">
    <source>
        <dbReference type="Proteomes" id="UP000070412"/>
    </source>
</evidence>
<feature type="domain" description="C2" evidence="3">
    <location>
        <begin position="136"/>
        <end position="272"/>
    </location>
</feature>
<feature type="domain" description="C2" evidence="3">
    <location>
        <begin position="1"/>
        <end position="125"/>
    </location>
</feature>
<dbReference type="SMART" id="SM00233">
    <property type="entry name" value="PH"/>
    <property type="match status" value="1"/>
</dbReference>
<evidence type="ECO:0000313" key="6">
    <source>
        <dbReference type="EnsemblMetazoa" id="KAF7491006.1"/>
    </source>
</evidence>
<dbReference type="PROSITE" id="PS50003">
    <property type="entry name" value="PH_DOMAIN"/>
    <property type="match status" value="1"/>
</dbReference>
<keyword evidence="1" id="KW-0343">GTPase activation</keyword>
<dbReference type="PROSITE" id="PS50018">
    <property type="entry name" value="RAS_GTPASE_ACTIV_2"/>
    <property type="match status" value="1"/>
</dbReference>
<dbReference type="EnsemblMetazoa" id="SSS_4427s_mrna">
    <property type="protein sequence ID" value="KAF7491006.1"/>
    <property type="gene ID" value="SSS_4427"/>
</dbReference>
<accession>A0A834R6K7</accession>
<evidence type="ECO:0000259" key="4">
    <source>
        <dbReference type="PROSITE" id="PS50018"/>
    </source>
</evidence>
<dbReference type="InterPro" id="IPR008936">
    <property type="entry name" value="Rho_GTPase_activation_prot"/>
</dbReference>
<dbReference type="InterPro" id="IPR001849">
    <property type="entry name" value="PH_domain"/>
</dbReference>
<dbReference type="SUPFAM" id="SSF48350">
    <property type="entry name" value="GTPase activation domain, GAP"/>
    <property type="match status" value="1"/>
</dbReference>
<dbReference type="InterPro" id="IPR035892">
    <property type="entry name" value="C2_domain_sf"/>
</dbReference>
<dbReference type="EMBL" id="WVUK01000062">
    <property type="protein sequence ID" value="KAF7491006.1"/>
    <property type="molecule type" value="Genomic_DNA"/>
</dbReference>
<reference evidence="7" key="1">
    <citation type="journal article" date="2020" name="PLoS Negl. Trop. Dis.">
        <title>High-quality nuclear genome for Sarcoptes scabiei-A critical resource for a neglected parasite.</title>
        <authorList>
            <person name="Korhonen P.K."/>
            <person name="Gasser R.B."/>
            <person name="Ma G."/>
            <person name="Wang T."/>
            <person name="Stroehlein A.J."/>
            <person name="Young N.D."/>
            <person name="Ang C.S."/>
            <person name="Fernando D.D."/>
            <person name="Lu H.C."/>
            <person name="Taylor S."/>
            <person name="Reynolds S.L."/>
            <person name="Mofiz E."/>
            <person name="Najaraj S.H."/>
            <person name="Gowda H."/>
            <person name="Madugundu A."/>
            <person name="Renuse S."/>
            <person name="Holt D."/>
            <person name="Pandey A."/>
            <person name="Papenfuss A.T."/>
            <person name="Fischer K."/>
        </authorList>
    </citation>
    <scope>NUCLEOTIDE SEQUENCE [LARGE SCALE GENOMIC DNA]</scope>
</reference>
<dbReference type="InterPro" id="IPR011993">
    <property type="entry name" value="PH-like_dom_sf"/>
</dbReference>
<reference evidence="6" key="3">
    <citation type="submission" date="2022-06" db="UniProtKB">
        <authorList>
            <consortium name="EnsemblMetazoa"/>
        </authorList>
    </citation>
    <scope>IDENTIFICATION</scope>
</reference>
<dbReference type="Gene3D" id="2.30.29.30">
    <property type="entry name" value="Pleckstrin-homology domain (PH domain)/Phosphotyrosine-binding domain (PTB)"/>
    <property type="match status" value="1"/>
</dbReference>
<dbReference type="SUPFAM" id="SSF49562">
    <property type="entry name" value="C2 domain (Calcium/lipid-binding domain, CaLB)"/>
    <property type="match status" value="2"/>
</dbReference>
<dbReference type="Gene3D" id="1.10.506.10">
    <property type="entry name" value="GTPase Activation - p120gap, domain 1"/>
    <property type="match status" value="1"/>
</dbReference>
<evidence type="ECO:0000313" key="5">
    <source>
        <dbReference type="EMBL" id="KAF7491006.1"/>
    </source>
</evidence>